<proteinExistence type="predicted"/>
<comment type="caution">
    <text evidence="2">The sequence shown here is derived from an EMBL/GenBank/DDBJ whole genome shotgun (WGS) entry which is preliminary data.</text>
</comment>
<evidence type="ECO:0000256" key="1">
    <source>
        <dbReference type="SAM" id="MobiDB-lite"/>
    </source>
</evidence>
<sequence>MSRIGAAQTVRQLGTHFASMILSSPDGNGRSLIGPQERYHDRQRQRTTDGDDDTAAVGRPKLKPHSTERHEPPSAAQPGRRRHEFGFRRGPHGRVGRDVERLRYDGAAPRHGLPEYRKDFWDAGRWMPCSRD</sequence>
<feature type="compositionally biased region" description="Basic and acidic residues" evidence="1">
    <location>
        <begin position="37"/>
        <end position="49"/>
    </location>
</feature>
<protein>
    <submittedName>
        <fullName evidence="2">Uncharacterized protein</fullName>
    </submittedName>
</protein>
<keyword evidence="3" id="KW-1185">Reference proteome</keyword>
<gene>
    <name evidence="2" type="ORF">GGD56_007201</name>
</gene>
<dbReference type="Proteomes" id="UP000551353">
    <property type="component" value="Unassembled WGS sequence"/>
</dbReference>
<evidence type="ECO:0000313" key="3">
    <source>
        <dbReference type="Proteomes" id="UP000551353"/>
    </source>
</evidence>
<evidence type="ECO:0000313" key="2">
    <source>
        <dbReference type="EMBL" id="MBB4233295.1"/>
    </source>
</evidence>
<feature type="compositionally biased region" description="Basic residues" evidence="1">
    <location>
        <begin position="79"/>
        <end position="94"/>
    </location>
</feature>
<organism evidence="2 3">
    <name type="scientific">Rhizobium mongolense</name>
    <dbReference type="NCBI Taxonomy" id="57676"/>
    <lineage>
        <taxon>Bacteria</taxon>
        <taxon>Pseudomonadati</taxon>
        <taxon>Pseudomonadota</taxon>
        <taxon>Alphaproteobacteria</taxon>
        <taxon>Hyphomicrobiales</taxon>
        <taxon>Rhizobiaceae</taxon>
        <taxon>Rhizobium/Agrobacterium group</taxon>
        <taxon>Rhizobium</taxon>
    </lineage>
</organism>
<name>A0ABR6IZD6_9HYPH</name>
<feature type="region of interest" description="Disordered" evidence="1">
    <location>
        <begin position="20"/>
        <end position="100"/>
    </location>
</feature>
<dbReference type="EMBL" id="JACIFX010000035">
    <property type="protein sequence ID" value="MBB4233295.1"/>
    <property type="molecule type" value="Genomic_DNA"/>
</dbReference>
<reference evidence="2 3" key="1">
    <citation type="submission" date="2020-08" db="EMBL/GenBank/DDBJ databases">
        <title>Genomic Encyclopedia of Type Strains, Phase IV (KMG-V): Genome sequencing to study the core and pangenomes of soil and plant-associated prokaryotes.</title>
        <authorList>
            <person name="Whitman W."/>
        </authorList>
    </citation>
    <scope>NUCLEOTIDE SEQUENCE [LARGE SCALE GENOMIC DNA]</scope>
    <source>
        <strain evidence="2 3">SEMIA 4087</strain>
    </source>
</reference>
<accession>A0ABR6IZD6</accession>